<dbReference type="Gene3D" id="3.40.50.620">
    <property type="entry name" value="HUPs"/>
    <property type="match status" value="1"/>
</dbReference>
<keyword evidence="3" id="KW-0315">Glutamine amidotransferase</keyword>
<keyword evidence="1" id="KW-0028">Amino-acid biosynthesis</keyword>
<keyword evidence="2" id="KW-0061">Asparagine biosynthesis</keyword>
<evidence type="ECO:0000259" key="4">
    <source>
        <dbReference type="PROSITE" id="PS51278"/>
    </source>
</evidence>
<dbReference type="SUPFAM" id="SSF52402">
    <property type="entry name" value="Adenine nucleotide alpha hydrolases-like"/>
    <property type="match status" value="1"/>
</dbReference>
<reference evidence="5 6" key="1">
    <citation type="submission" date="2013-03" db="EMBL/GenBank/DDBJ databases">
        <title>The Genome Sequence of Phialophora europaea CBS 101466.</title>
        <authorList>
            <consortium name="The Broad Institute Genomics Platform"/>
            <person name="Cuomo C."/>
            <person name="de Hoog S."/>
            <person name="Gorbushina A."/>
            <person name="Walker B."/>
            <person name="Young S.K."/>
            <person name="Zeng Q."/>
            <person name="Gargeya S."/>
            <person name="Fitzgerald M."/>
            <person name="Haas B."/>
            <person name="Abouelleil A."/>
            <person name="Allen A.W."/>
            <person name="Alvarado L."/>
            <person name="Arachchi H.M."/>
            <person name="Berlin A.M."/>
            <person name="Chapman S.B."/>
            <person name="Gainer-Dewar J."/>
            <person name="Goldberg J."/>
            <person name="Griggs A."/>
            <person name="Gujja S."/>
            <person name="Hansen M."/>
            <person name="Howarth C."/>
            <person name="Imamovic A."/>
            <person name="Ireland A."/>
            <person name="Larimer J."/>
            <person name="McCowan C."/>
            <person name="Murphy C."/>
            <person name="Pearson M."/>
            <person name="Poon T.W."/>
            <person name="Priest M."/>
            <person name="Roberts A."/>
            <person name="Saif S."/>
            <person name="Shea T."/>
            <person name="Sisk P."/>
            <person name="Sykes S."/>
            <person name="Wortman J."/>
            <person name="Nusbaum C."/>
            <person name="Birren B."/>
        </authorList>
    </citation>
    <scope>NUCLEOTIDE SEQUENCE [LARGE SCALE GENOMIC DNA]</scope>
    <source>
        <strain evidence="5 6">CBS 101466</strain>
    </source>
</reference>
<dbReference type="AlphaFoldDB" id="W2SD61"/>
<dbReference type="Proteomes" id="UP000030752">
    <property type="component" value="Unassembled WGS sequence"/>
</dbReference>
<dbReference type="VEuPathDB" id="FungiDB:HMPREF1541_00745"/>
<dbReference type="STRING" id="1220924.W2SD61"/>
<dbReference type="InParanoid" id="W2SD61"/>
<dbReference type="HOGENOM" id="CLU_012368_2_0_1"/>
<feature type="domain" description="Glutamine amidotransferase type-2" evidence="4">
    <location>
        <begin position="2"/>
        <end position="205"/>
    </location>
</feature>
<name>W2SD61_CYPE1</name>
<dbReference type="GO" id="GO:0006529">
    <property type="term" value="P:asparagine biosynthetic process"/>
    <property type="evidence" value="ECO:0007669"/>
    <property type="project" value="UniProtKB-KW"/>
</dbReference>
<dbReference type="PROSITE" id="PS51278">
    <property type="entry name" value="GATASE_TYPE_2"/>
    <property type="match status" value="1"/>
</dbReference>
<sequence>MCGIFASLTAGQARPPDERAVALLKARGPDSFRTVSVAVKAAQTDAIPSRPTSTFTLTCCSSVLALRGDYVQQQPLVDDATGSIFCWNGEAWKMKGHIIRGNDSIRVFRALLDACSSQSPANAIVEALTSITGPFAFLFYDAKSATVYYGRDRLGRRSLTLHGDVQAGLTLCSVSASTLSATEVDTGFTYALNVVDNEIRTTKLSWSSHPLSTNAVLPSTRPDVSIQSATVDKLLHQLSASLKLRVQNVPNHGKLHSTPESARIAVLFSGGLDCTLLTRLLHDLLPFEDSIDLLNVAFENPRTMKAHTAEISPFEICPDRRTGRASFAELTQTCPNRRWRFVAVDVPYSSTLEHRASIVELMKPHNTEMDLSIAMALYFAARGSGTAYCSTDMDRPVPSYTTPARVLLSGLGADELFGGYSRHAAAFSRAGFAGLIAELDLDYQRIGQRNLGRDDRVISHWGKETRYPFLDEDFVEFTLYLPVWEKCGFRSDKSIPKHYEDVPAAVAPTDLEPAKLLLRLAAWQLGMRKVAAEKKRAIQFGARTAKMEAGGGRKKGTDALQVQ</sequence>
<dbReference type="Pfam" id="PF13537">
    <property type="entry name" value="GATase_7"/>
    <property type="match status" value="1"/>
</dbReference>
<accession>W2SD61</accession>
<evidence type="ECO:0000256" key="2">
    <source>
        <dbReference type="ARBA" id="ARBA00022888"/>
    </source>
</evidence>
<dbReference type="PANTHER" id="PTHR45937">
    <property type="entry name" value="ASPARAGINE SYNTHETASE DOMAIN-CONTAINING PROTEIN 1"/>
    <property type="match status" value="1"/>
</dbReference>
<dbReference type="SUPFAM" id="SSF56235">
    <property type="entry name" value="N-terminal nucleophile aminohydrolases (Ntn hydrolases)"/>
    <property type="match status" value="1"/>
</dbReference>
<dbReference type="InterPro" id="IPR017932">
    <property type="entry name" value="GATase_2_dom"/>
</dbReference>
<dbReference type="InterPro" id="IPR014729">
    <property type="entry name" value="Rossmann-like_a/b/a_fold"/>
</dbReference>
<dbReference type="Gene3D" id="3.60.20.10">
    <property type="entry name" value="Glutamine Phosphoribosylpyrophosphate, subunit 1, domain 1"/>
    <property type="match status" value="1"/>
</dbReference>
<dbReference type="EMBL" id="KB822711">
    <property type="protein sequence ID" value="ETN46560.1"/>
    <property type="molecule type" value="Genomic_DNA"/>
</dbReference>
<dbReference type="OrthoDB" id="10252281at2759"/>
<dbReference type="FunCoup" id="W2SD61">
    <property type="interactions" value="731"/>
</dbReference>
<dbReference type="CDD" id="cd01991">
    <property type="entry name" value="Asn_synthase_B_C"/>
    <property type="match status" value="1"/>
</dbReference>
<protein>
    <recommendedName>
        <fullName evidence="4">Glutamine amidotransferase type-2 domain-containing protein</fullName>
    </recommendedName>
</protein>
<dbReference type="RefSeq" id="XP_008711272.1">
    <property type="nucleotide sequence ID" value="XM_008713050.1"/>
</dbReference>
<evidence type="ECO:0000256" key="3">
    <source>
        <dbReference type="ARBA" id="ARBA00022962"/>
    </source>
</evidence>
<dbReference type="Pfam" id="PF00733">
    <property type="entry name" value="Asn_synthase"/>
    <property type="match status" value="2"/>
</dbReference>
<evidence type="ECO:0000256" key="1">
    <source>
        <dbReference type="ARBA" id="ARBA00022605"/>
    </source>
</evidence>
<dbReference type="InterPro" id="IPR029055">
    <property type="entry name" value="Ntn_hydrolases_N"/>
</dbReference>
<dbReference type="eggNOG" id="KOG0573">
    <property type="taxonomic scope" value="Eukaryota"/>
</dbReference>
<organism evidence="5 6">
    <name type="scientific">Cyphellophora europaea (strain CBS 101466)</name>
    <name type="common">Phialophora europaea</name>
    <dbReference type="NCBI Taxonomy" id="1220924"/>
    <lineage>
        <taxon>Eukaryota</taxon>
        <taxon>Fungi</taxon>
        <taxon>Dikarya</taxon>
        <taxon>Ascomycota</taxon>
        <taxon>Pezizomycotina</taxon>
        <taxon>Eurotiomycetes</taxon>
        <taxon>Chaetothyriomycetidae</taxon>
        <taxon>Chaetothyriales</taxon>
        <taxon>Cyphellophoraceae</taxon>
        <taxon>Cyphellophora</taxon>
    </lineage>
</organism>
<gene>
    <name evidence="5" type="ORF">HMPREF1541_00745</name>
</gene>
<evidence type="ECO:0000313" key="6">
    <source>
        <dbReference type="Proteomes" id="UP000030752"/>
    </source>
</evidence>
<dbReference type="InterPro" id="IPR001962">
    <property type="entry name" value="Asn_synthase"/>
</dbReference>
<dbReference type="InterPro" id="IPR051857">
    <property type="entry name" value="Asn_synthetase_domain"/>
</dbReference>
<dbReference type="CDD" id="cd03766">
    <property type="entry name" value="Gn_AT_II_novel"/>
    <property type="match status" value="1"/>
</dbReference>
<keyword evidence="6" id="KW-1185">Reference proteome</keyword>
<evidence type="ECO:0000313" key="5">
    <source>
        <dbReference type="EMBL" id="ETN46560.1"/>
    </source>
</evidence>
<dbReference type="PANTHER" id="PTHR45937:SF1">
    <property type="entry name" value="ASPARAGINE SYNTHETASE DOMAIN-CONTAINING PROTEIN 1"/>
    <property type="match status" value="1"/>
</dbReference>
<proteinExistence type="predicted"/>
<dbReference type="GeneID" id="19968084"/>
<dbReference type="GO" id="GO:0004066">
    <property type="term" value="F:asparagine synthase (glutamine-hydrolyzing) activity"/>
    <property type="evidence" value="ECO:0007669"/>
    <property type="project" value="InterPro"/>
</dbReference>